<dbReference type="Gene3D" id="3.40.50.2300">
    <property type="match status" value="1"/>
</dbReference>
<dbReference type="OrthoDB" id="9812490at2"/>
<feature type="DNA-binding region" description="OmpR/PhoB-type" evidence="7">
    <location>
        <begin position="128"/>
        <end position="222"/>
    </location>
</feature>
<dbReference type="PANTHER" id="PTHR48111:SF38">
    <property type="entry name" value="TWO-COMPONENT RESPONSE REGULATOR"/>
    <property type="match status" value="1"/>
</dbReference>
<evidence type="ECO:0000313" key="11">
    <source>
        <dbReference type="Proteomes" id="UP000253790"/>
    </source>
</evidence>
<dbReference type="KEGG" id="orn:DV701_09650"/>
<feature type="domain" description="Response regulatory" evidence="8">
    <location>
        <begin position="3"/>
        <end position="117"/>
    </location>
</feature>
<dbReference type="EMBL" id="CP031229">
    <property type="protein sequence ID" value="AXH96347.1"/>
    <property type="molecule type" value="Genomic_DNA"/>
</dbReference>
<dbReference type="Gene3D" id="6.10.250.690">
    <property type="match status" value="1"/>
</dbReference>
<dbReference type="Pfam" id="PF00486">
    <property type="entry name" value="Trans_reg_C"/>
    <property type="match status" value="1"/>
</dbReference>
<dbReference type="Proteomes" id="UP000253790">
    <property type="component" value="Chromosome"/>
</dbReference>
<evidence type="ECO:0000259" key="8">
    <source>
        <dbReference type="PROSITE" id="PS50110"/>
    </source>
</evidence>
<dbReference type="PROSITE" id="PS50110">
    <property type="entry name" value="RESPONSE_REGULATORY"/>
    <property type="match status" value="1"/>
</dbReference>
<dbReference type="SMART" id="SM00448">
    <property type="entry name" value="REC"/>
    <property type="match status" value="1"/>
</dbReference>
<evidence type="ECO:0000313" key="10">
    <source>
        <dbReference type="EMBL" id="AXH96347.1"/>
    </source>
</evidence>
<keyword evidence="5" id="KW-0804">Transcription</keyword>
<evidence type="ECO:0000259" key="9">
    <source>
        <dbReference type="PROSITE" id="PS51755"/>
    </source>
</evidence>
<evidence type="ECO:0000256" key="3">
    <source>
        <dbReference type="ARBA" id="ARBA00023015"/>
    </source>
</evidence>
<dbReference type="PROSITE" id="PS51755">
    <property type="entry name" value="OMPR_PHOB"/>
    <property type="match status" value="1"/>
</dbReference>
<sequence>MHHILVVEDEEGIARVIDRGLRGAGYRTTVVGDGLAALEAVAEADVDLVVLDVGLPRMDGLTVLRMLRTMEDPVPVIMCTARDSLEDTVTGLESGADDYLAKPFRVEELLARVRARLRRPSGGGGTEAQQVSAGGVTLDLVAHTAVVEGEPVELSAREFTLARELMEHAGQVLSRQQLLDRVWGYEVTGASNVVDVYVRYLRTKLGVARITTVRGVGYRFEG</sequence>
<evidence type="ECO:0000256" key="6">
    <source>
        <dbReference type="PROSITE-ProRule" id="PRU00169"/>
    </source>
</evidence>
<evidence type="ECO:0000256" key="2">
    <source>
        <dbReference type="ARBA" id="ARBA00023012"/>
    </source>
</evidence>
<reference evidence="10 11" key="1">
    <citation type="submission" date="2018-07" db="EMBL/GenBank/DDBJ databases">
        <title>Complete genome sequencing of Ornithinimicrobium sp. AMA3305.</title>
        <authorList>
            <person name="Bae J.-W."/>
        </authorList>
    </citation>
    <scope>NUCLEOTIDE SEQUENCE [LARGE SCALE GENOMIC DNA]</scope>
    <source>
        <strain evidence="10 11">AMA3305</strain>
    </source>
</reference>
<dbReference type="FunFam" id="3.40.50.2300:FF:000001">
    <property type="entry name" value="DNA-binding response regulator PhoB"/>
    <property type="match status" value="1"/>
</dbReference>
<organism evidence="10 11">
    <name type="scientific">Ornithinimicrobium avium</name>
    <dbReference type="NCBI Taxonomy" id="2283195"/>
    <lineage>
        <taxon>Bacteria</taxon>
        <taxon>Bacillati</taxon>
        <taxon>Actinomycetota</taxon>
        <taxon>Actinomycetes</taxon>
        <taxon>Micrococcales</taxon>
        <taxon>Ornithinimicrobiaceae</taxon>
        <taxon>Ornithinimicrobium</taxon>
    </lineage>
</organism>
<accession>A0A345NMT9</accession>
<keyword evidence="3" id="KW-0805">Transcription regulation</keyword>
<feature type="modified residue" description="4-aspartylphosphate" evidence="6">
    <location>
        <position position="52"/>
    </location>
</feature>
<dbReference type="AlphaFoldDB" id="A0A345NMT9"/>
<feature type="domain" description="OmpR/PhoB-type" evidence="9">
    <location>
        <begin position="128"/>
        <end position="222"/>
    </location>
</feature>
<evidence type="ECO:0000256" key="1">
    <source>
        <dbReference type="ARBA" id="ARBA00022553"/>
    </source>
</evidence>
<keyword evidence="11" id="KW-1185">Reference proteome</keyword>
<dbReference type="InterPro" id="IPR016032">
    <property type="entry name" value="Sig_transdc_resp-reg_C-effctor"/>
</dbReference>
<keyword evidence="1 6" id="KW-0597">Phosphoprotein</keyword>
<evidence type="ECO:0000256" key="5">
    <source>
        <dbReference type="ARBA" id="ARBA00023163"/>
    </source>
</evidence>
<evidence type="ECO:0000256" key="4">
    <source>
        <dbReference type="ARBA" id="ARBA00023125"/>
    </source>
</evidence>
<dbReference type="CDD" id="cd17574">
    <property type="entry name" value="REC_OmpR"/>
    <property type="match status" value="1"/>
</dbReference>
<protein>
    <submittedName>
        <fullName evidence="10">DNA-binding response regulator</fullName>
    </submittedName>
</protein>
<dbReference type="InterPro" id="IPR036388">
    <property type="entry name" value="WH-like_DNA-bd_sf"/>
</dbReference>
<keyword evidence="2" id="KW-0902">Two-component regulatory system</keyword>
<dbReference type="SUPFAM" id="SSF52172">
    <property type="entry name" value="CheY-like"/>
    <property type="match status" value="1"/>
</dbReference>
<gene>
    <name evidence="10" type="ORF">DV701_09650</name>
</gene>
<keyword evidence="4 7" id="KW-0238">DNA-binding</keyword>
<dbReference type="InterPro" id="IPR011006">
    <property type="entry name" value="CheY-like_superfamily"/>
</dbReference>
<dbReference type="CDD" id="cd00383">
    <property type="entry name" value="trans_reg_C"/>
    <property type="match status" value="1"/>
</dbReference>
<dbReference type="InterPro" id="IPR001789">
    <property type="entry name" value="Sig_transdc_resp-reg_receiver"/>
</dbReference>
<dbReference type="Pfam" id="PF00072">
    <property type="entry name" value="Response_reg"/>
    <property type="match status" value="1"/>
</dbReference>
<dbReference type="GO" id="GO:0000156">
    <property type="term" value="F:phosphorelay response regulator activity"/>
    <property type="evidence" value="ECO:0007669"/>
    <property type="project" value="TreeGrafter"/>
</dbReference>
<dbReference type="GO" id="GO:0000976">
    <property type="term" value="F:transcription cis-regulatory region binding"/>
    <property type="evidence" value="ECO:0007669"/>
    <property type="project" value="TreeGrafter"/>
</dbReference>
<dbReference type="Gene3D" id="1.10.10.10">
    <property type="entry name" value="Winged helix-like DNA-binding domain superfamily/Winged helix DNA-binding domain"/>
    <property type="match status" value="1"/>
</dbReference>
<dbReference type="SMART" id="SM00862">
    <property type="entry name" value="Trans_reg_C"/>
    <property type="match status" value="1"/>
</dbReference>
<proteinExistence type="predicted"/>
<name>A0A345NMT9_9MICO</name>
<dbReference type="GO" id="GO:0006355">
    <property type="term" value="P:regulation of DNA-templated transcription"/>
    <property type="evidence" value="ECO:0007669"/>
    <property type="project" value="InterPro"/>
</dbReference>
<dbReference type="InterPro" id="IPR001867">
    <property type="entry name" value="OmpR/PhoB-type_DNA-bd"/>
</dbReference>
<dbReference type="InterPro" id="IPR039420">
    <property type="entry name" value="WalR-like"/>
</dbReference>
<dbReference type="SUPFAM" id="SSF46894">
    <property type="entry name" value="C-terminal effector domain of the bipartite response regulators"/>
    <property type="match status" value="1"/>
</dbReference>
<evidence type="ECO:0000256" key="7">
    <source>
        <dbReference type="PROSITE-ProRule" id="PRU01091"/>
    </source>
</evidence>
<dbReference type="GO" id="GO:0005829">
    <property type="term" value="C:cytosol"/>
    <property type="evidence" value="ECO:0007669"/>
    <property type="project" value="TreeGrafter"/>
</dbReference>
<dbReference type="GO" id="GO:0032993">
    <property type="term" value="C:protein-DNA complex"/>
    <property type="evidence" value="ECO:0007669"/>
    <property type="project" value="TreeGrafter"/>
</dbReference>
<dbReference type="RefSeq" id="WP_114928112.1">
    <property type="nucleotide sequence ID" value="NZ_CP031229.1"/>
</dbReference>
<dbReference type="PANTHER" id="PTHR48111">
    <property type="entry name" value="REGULATOR OF RPOS"/>
    <property type="match status" value="1"/>
</dbReference>